<geneLocation type="mitochondrion" evidence="2"/>
<gene>
    <name evidence="2" type="ORF">ABT39_MTgene3126</name>
</gene>
<dbReference type="EMBL" id="LKAM01000002">
    <property type="protein sequence ID" value="KUM49899.1"/>
    <property type="molecule type" value="Genomic_DNA"/>
</dbReference>
<dbReference type="AlphaFoldDB" id="A0A101M2W0"/>
<evidence type="ECO:0000313" key="2">
    <source>
        <dbReference type="EMBL" id="KUM49899.1"/>
    </source>
</evidence>
<evidence type="ECO:0008006" key="3">
    <source>
        <dbReference type="Google" id="ProtNLM"/>
    </source>
</evidence>
<organism evidence="2">
    <name type="scientific">Picea glauca</name>
    <name type="common">White spruce</name>
    <name type="synonym">Pinus glauca</name>
    <dbReference type="NCBI Taxonomy" id="3330"/>
    <lineage>
        <taxon>Eukaryota</taxon>
        <taxon>Viridiplantae</taxon>
        <taxon>Streptophyta</taxon>
        <taxon>Embryophyta</taxon>
        <taxon>Tracheophyta</taxon>
        <taxon>Spermatophyta</taxon>
        <taxon>Pinopsida</taxon>
        <taxon>Pinidae</taxon>
        <taxon>Conifers I</taxon>
        <taxon>Pinales</taxon>
        <taxon>Pinaceae</taxon>
        <taxon>Picea</taxon>
    </lineage>
</organism>
<sequence length="70" mass="7416">MLDCWMACLFVLILGHGLLSLAGSDRTGGYFDRNTALGGDKSIGRGSTNGMDGMESPEMLAICDLAQEKC</sequence>
<proteinExistence type="predicted"/>
<feature type="chain" id="PRO_5007100237" description="Glycine-rich protein" evidence="1">
    <location>
        <begin position="25"/>
        <end position="70"/>
    </location>
</feature>
<accession>A0A101M2W0</accession>
<evidence type="ECO:0000256" key="1">
    <source>
        <dbReference type="SAM" id="SignalP"/>
    </source>
</evidence>
<feature type="signal peptide" evidence="1">
    <location>
        <begin position="1"/>
        <end position="24"/>
    </location>
</feature>
<protein>
    <recommendedName>
        <fullName evidence="3">Glycine-rich protein</fullName>
    </recommendedName>
</protein>
<comment type="caution">
    <text evidence="2">The sequence shown here is derived from an EMBL/GenBank/DDBJ whole genome shotgun (WGS) entry which is preliminary data.</text>
</comment>
<keyword evidence="1" id="KW-0732">Signal</keyword>
<name>A0A101M2W0_PICGL</name>
<reference evidence="2" key="1">
    <citation type="journal article" date="2015" name="Genome Biol. Evol.">
        <title>Organellar Genomes of White Spruce (Picea glauca): Assembly and Annotation.</title>
        <authorList>
            <person name="Jackman S.D."/>
            <person name="Warren R.L."/>
            <person name="Gibb E.A."/>
            <person name="Vandervalk B.P."/>
            <person name="Mohamadi H."/>
            <person name="Chu J."/>
            <person name="Raymond A."/>
            <person name="Pleasance S."/>
            <person name="Coope R."/>
            <person name="Wildung M.R."/>
            <person name="Ritland C.E."/>
            <person name="Bousquet J."/>
            <person name="Jones S.J."/>
            <person name="Bohlmann J."/>
            <person name="Birol I."/>
        </authorList>
    </citation>
    <scope>NUCLEOTIDE SEQUENCE [LARGE SCALE GENOMIC DNA]</scope>
    <source>
        <tissue evidence="2">Flushing bud</tissue>
    </source>
</reference>
<keyword evidence="2" id="KW-0496">Mitochondrion</keyword>